<evidence type="ECO:0000256" key="4">
    <source>
        <dbReference type="PIRNR" id="PIRNR018169"/>
    </source>
</evidence>
<dbReference type="PIRSF" id="PIRSF018169">
    <property type="entry name" value="PAF_acetylhydrolase"/>
    <property type="match status" value="1"/>
</dbReference>
<feature type="active site" description="Charge relay system" evidence="5">
    <location>
        <position position="402"/>
    </location>
</feature>
<organism evidence="6 7">
    <name type="scientific">Thyridium curvatum</name>
    <dbReference type="NCBI Taxonomy" id="1093900"/>
    <lineage>
        <taxon>Eukaryota</taxon>
        <taxon>Fungi</taxon>
        <taxon>Dikarya</taxon>
        <taxon>Ascomycota</taxon>
        <taxon>Pezizomycotina</taxon>
        <taxon>Sordariomycetes</taxon>
        <taxon>Sordariomycetidae</taxon>
        <taxon>Thyridiales</taxon>
        <taxon>Thyridiaceae</taxon>
        <taxon>Thyridium</taxon>
    </lineage>
</organism>
<evidence type="ECO:0000256" key="5">
    <source>
        <dbReference type="PIRSR" id="PIRSR018169-1"/>
    </source>
</evidence>
<dbReference type="GO" id="GO:0003847">
    <property type="term" value="F:1-alkyl-2-acetylglycerophosphocholine esterase activity"/>
    <property type="evidence" value="ECO:0007669"/>
    <property type="project" value="UniProtKB-UniRule"/>
</dbReference>
<dbReference type="Pfam" id="PF03403">
    <property type="entry name" value="PAF-AH_p_II"/>
    <property type="match status" value="1"/>
</dbReference>
<keyword evidence="1 4" id="KW-0378">Hydrolase</keyword>
<dbReference type="OrthoDB" id="2363873at2759"/>
<feature type="active site" description="Nucleophile" evidence="5">
    <location>
        <position position="350"/>
    </location>
</feature>
<dbReference type="PANTHER" id="PTHR10272">
    <property type="entry name" value="PLATELET-ACTIVATING FACTOR ACETYLHYDROLASE"/>
    <property type="match status" value="1"/>
</dbReference>
<keyword evidence="3 4" id="KW-0443">Lipid metabolism</keyword>
<keyword evidence="7" id="KW-1185">Reference proteome</keyword>
<dbReference type="EMBL" id="SKBQ01000021">
    <property type="protein sequence ID" value="TPX15456.1"/>
    <property type="molecule type" value="Genomic_DNA"/>
</dbReference>
<accession>A0A507B8I8</accession>
<dbReference type="Proteomes" id="UP000319257">
    <property type="component" value="Unassembled WGS sequence"/>
</dbReference>
<evidence type="ECO:0000313" key="6">
    <source>
        <dbReference type="EMBL" id="TPX15456.1"/>
    </source>
</evidence>
<feature type="active site" description="Charge relay system" evidence="5">
    <location>
        <position position="466"/>
    </location>
</feature>
<comment type="caution">
    <text evidence="6">The sequence shown here is derived from an EMBL/GenBank/DDBJ whole genome shotgun (WGS) entry which is preliminary data.</text>
</comment>
<sequence>MSLLADDLELQPYTDEPDLPLAMASPTTLTTPLPRLKWLDGARTSRKWFSERFTDRLRTLLRPRFTWRYILCSTIGLYIVWCFVRGQPLLSSRLPAYSGRYEVGTLDLEIPLETPVRISDTLLKSSGEPAFEVETVLFTLYYPALRGSRSDKPKHLWAPRPLSLTAEGYARIARVNNFLIRPVFTFALWLIVGSIEIPAQVDVPLHHGGGGGEKLPVMVFSHGMASSRTDYTHYLGEMASRGHVVAAVEHRDGSSPGSLVCVAGKQDRRVVLFQESDLVSDPPMDTPRIKREQLAFRDAEILETIRVLRAIHDGRGHNVSALSSRGEGRDTLHRWTGRLDFDRLTIGGHSYGATGALQALRSRAGGGRGGKLQLQPGNGGDQSISPAAVAAAALAVGGIILDPGKESGPLNAEIDVPILVVHSNTWSRARSLFFGRPHFDTVKELVRGTLDRVGASWFVTSIGTSHPSVTDAPLLQPLLLSWTTGATVDVKEGLKEYVRIAMDFHNFLHKGNATGVLAEKATHDEYGEWVSEERKEEFPKSVAKFWEIHVSPEDSVED</sequence>
<dbReference type="GO" id="GO:0016042">
    <property type="term" value="P:lipid catabolic process"/>
    <property type="evidence" value="ECO:0007669"/>
    <property type="project" value="UniProtKB-KW"/>
</dbReference>
<keyword evidence="2 4" id="KW-0442">Lipid degradation</keyword>
<evidence type="ECO:0000256" key="3">
    <source>
        <dbReference type="ARBA" id="ARBA00023098"/>
    </source>
</evidence>
<dbReference type="STRING" id="1093900.A0A507B8I8"/>
<gene>
    <name evidence="6" type="ORF">E0L32_004436</name>
</gene>
<name>A0A507B8I8_9PEZI</name>
<dbReference type="EC" id="3.1.1.47" evidence="4"/>
<dbReference type="AlphaFoldDB" id="A0A507B8I8"/>
<dbReference type="InParanoid" id="A0A507B8I8"/>
<dbReference type="PANTHER" id="PTHR10272:SF11">
    <property type="entry name" value="PHOSPHOLIPASE-RELATED"/>
    <property type="match status" value="1"/>
</dbReference>
<evidence type="ECO:0000256" key="2">
    <source>
        <dbReference type="ARBA" id="ARBA00022963"/>
    </source>
</evidence>
<evidence type="ECO:0000313" key="7">
    <source>
        <dbReference type="Proteomes" id="UP000319257"/>
    </source>
</evidence>
<dbReference type="InterPro" id="IPR016715">
    <property type="entry name" value="PAF_acetylhydro_eukaryote"/>
</dbReference>
<protein>
    <recommendedName>
        <fullName evidence="4">Putative phospholipase</fullName>
        <ecNumber evidence="4">3.1.1.47</ecNumber>
    </recommendedName>
</protein>
<dbReference type="SUPFAM" id="SSF53474">
    <property type="entry name" value="alpha/beta-Hydrolases"/>
    <property type="match status" value="1"/>
</dbReference>
<dbReference type="GeneID" id="41971883"/>
<comment type="catalytic activity">
    <reaction evidence="4">
        <text>a 1-O-alkyl-2-acetyl-sn-glycero-3-phosphocholine + H2O = a 1-O-alkyl-sn-glycero-3-phosphocholine + acetate + H(+)</text>
        <dbReference type="Rhea" id="RHEA:17777"/>
        <dbReference type="ChEBI" id="CHEBI:15377"/>
        <dbReference type="ChEBI" id="CHEBI:15378"/>
        <dbReference type="ChEBI" id="CHEBI:30089"/>
        <dbReference type="ChEBI" id="CHEBI:30909"/>
        <dbReference type="ChEBI" id="CHEBI:36707"/>
        <dbReference type="EC" id="3.1.1.47"/>
    </reaction>
</comment>
<evidence type="ECO:0000256" key="1">
    <source>
        <dbReference type="ARBA" id="ARBA00022801"/>
    </source>
</evidence>
<comment type="similarity">
    <text evidence="4">Belongs to the serine esterase family.</text>
</comment>
<dbReference type="RefSeq" id="XP_030997167.1">
    <property type="nucleotide sequence ID" value="XM_031138846.1"/>
</dbReference>
<reference evidence="6 7" key="1">
    <citation type="submission" date="2019-06" db="EMBL/GenBank/DDBJ databases">
        <title>Draft genome sequence of the filamentous fungus Phialemoniopsis curvata isolated from diesel fuel.</title>
        <authorList>
            <person name="Varaljay V.A."/>
            <person name="Lyon W.J."/>
            <person name="Crouch A.L."/>
            <person name="Drake C.E."/>
            <person name="Hollomon J.M."/>
            <person name="Nadeau L.J."/>
            <person name="Nunn H.S."/>
            <person name="Stevenson B.S."/>
            <person name="Bojanowski C.L."/>
            <person name="Crookes-Goodson W.J."/>
        </authorList>
    </citation>
    <scope>NUCLEOTIDE SEQUENCE [LARGE SCALE GENOMIC DNA]</scope>
    <source>
        <strain evidence="6 7">D216</strain>
    </source>
</reference>
<dbReference type="InterPro" id="IPR029058">
    <property type="entry name" value="AB_hydrolase_fold"/>
</dbReference>
<proteinExistence type="inferred from homology"/>
<dbReference type="Gene3D" id="3.40.50.1820">
    <property type="entry name" value="alpha/beta hydrolase"/>
    <property type="match status" value="1"/>
</dbReference>